<keyword evidence="3" id="KW-0238">DNA-binding</keyword>
<dbReference type="SMART" id="SM00420">
    <property type="entry name" value="HTH_DEOR"/>
    <property type="match status" value="1"/>
</dbReference>
<dbReference type="SUPFAM" id="SSF100950">
    <property type="entry name" value="NagB/RpiA/CoA transferase-like"/>
    <property type="match status" value="1"/>
</dbReference>
<sequence>MDGDHQGPELRRDAIRARLDRGAPLSLVDAARDFGVSVDTVRRDLKALEAEGRARYIRGGALPVARPVRPTLERLAITDAMAERLAAAALPLIEDGMVIALDGGTSVLALAQRLPSLPGALVVTPSPAVALACLAGGIPTRILGGRLSEAGAIAVGSDTVEAFANVAVDIAFLGACGLDADFGLSADDADEAHTKRAMIAASHRAVVLADSAKIGRRARHRVVGCDALRILVTDADARATATLAETGMEILNA</sequence>
<evidence type="ECO:0000256" key="1">
    <source>
        <dbReference type="ARBA" id="ARBA00022491"/>
    </source>
</evidence>
<feature type="domain" description="HTH deoR-type" evidence="5">
    <location>
        <begin position="8"/>
        <end position="63"/>
    </location>
</feature>
<reference evidence="6 7" key="1">
    <citation type="submission" date="2020-08" db="EMBL/GenBank/DDBJ databases">
        <title>Genomic Encyclopedia of Type Strains, Phase III (KMG-III): the genomes of soil and plant-associated and newly described type strains.</title>
        <authorList>
            <person name="Whitman W."/>
        </authorList>
    </citation>
    <scope>NUCLEOTIDE SEQUENCE [LARGE SCALE GENOMIC DNA]</scope>
    <source>
        <strain evidence="6 7">CECT 8572</strain>
    </source>
</reference>
<evidence type="ECO:0000313" key="7">
    <source>
        <dbReference type="Proteomes" id="UP000576152"/>
    </source>
</evidence>
<protein>
    <submittedName>
        <fullName evidence="6">DeoR family fructose operon transcriptional repressor</fullName>
    </submittedName>
</protein>
<evidence type="ECO:0000256" key="3">
    <source>
        <dbReference type="ARBA" id="ARBA00023125"/>
    </source>
</evidence>
<dbReference type="Gene3D" id="1.10.10.10">
    <property type="entry name" value="Winged helix-like DNA-binding domain superfamily/Winged helix DNA-binding domain"/>
    <property type="match status" value="1"/>
</dbReference>
<comment type="caution">
    <text evidence="6">The sequence shown here is derived from an EMBL/GenBank/DDBJ whole genome shotgun (WGS) entry which is preliminary data.</text>
</comment>
<organism evidence="6 7">
    <name type="scientific">Limimaricola variabilis</name>
    <dbReference type="NCBI Taxonomy" id="1492771"/>
    <lineage>
        <taxon>Bacteria</taxon>
        <taxon>Pseudomonadati</taxon>
        <taxon>Pseudomonadota</taxon>
        <taxon>Alphaproteobacteria</taxon>
        <taxon>Rhodobacterales</taxon>
        <taxon>Paracoccaceae</taxon>
        <taxon>Limimaricola</taxon>
    </lineage>
</organism>
<evidence type="ECO:0000256" key="4">
    <source>
        <dbReference type="ARBA" id="ARBA00023163"/>
    </source>
</evidence>
<dbReference type="InterPro" id="IPR036390">
    <property type="entry name" value="WH_DNA-bd_sf"/>
</dbReference>
<dbReference type="Pfam" id="PF08220">
    <property type="entry name" value="HTH_DeoR"/>
    <property type="match status" value="1"/>
</dbReference>
<dbReference type="InterPro" id="IPR001034">
    <property type="entry name" value="DeoR_HTH"/>
</dbReference>
<dbReference type="Pfam" id="PF00455">
    <property type="entry name" value="DeoRC"/>
    <property type="match status" value="1"/>
</dbReference>
<accession>A0ABR6HS16</accession>
<dbReference type="InterPro" id="IPR037171">
    <property type="entry name" value="NagB/RpiA_transferase-like"/>
</dbReference>
<evidence type="ECO:0000259" key="5">
    <source>
        <dbReference type="PROSITE" id="PS51000"/>
    </source>
</evidence>
<dbReference type="SMART" id="SM01134">
    <property type="entry name" value="DeoRC"/>
    <property type="match status" value="1"/>
</dbReference>
<gene>
    <name evidence="6" type="ORF">FHS00_002960</name>
</gene>
<dbReference type="PANTHER" id="PTHR30363:SF4">
    <property type="entry name" value="GLYCEROL-3-PHOSPHATE REGULON REPRESSOR"/>
    <property type="match status" value="1"/>
</dbReference>
<keyword evidence="1" id="KW-0678">Repressor</keyword>
<dbReference type="InterPro" id="IPR014036">
    <property type="entry name" value="DeoR-like_C"/>
</dbReference>
<dbReference type="InterPro" id="IPR036388">
    <property type="entry name" value="WH-like_DNA-bd_sf"/>
</dbReference>
<keyword evidence="4" id="KW-0804">Transcription</keyword>
<evidence type="ECO:0000313" key="6">
    <source>
        <dbReference type="EMBL" id="MBB3713358.1"/>
    </source>
</evidence>
<keyword evidence="7" id="KW-1185">Reference proteome</keyword>
<name>A0ABR6HS16_9RHOB</name>
<dbReference type="Proteomes" id="UP000576152">
    <property type="component" value="Unassembled WGS sequence"/>
</dbReference>
<keyword evidence="2" id="KW-0805">Transcription regulation</keyword>
<dbReference type="RefSeq" id="WP_183474838.1">
    <property type="nucleotide sequence ID" value="NZ_JACIBX010000013.1"/>
</dbReference>
<proteinExistence type="predicted"/>
<dbReference type="Gene3D" id="3.40.50.1360">
    <property type="match status" value="1"/>
</dbReference>
<dbReference type="PROSITE" id="PS00894">
    <property type="entry name" value="HTH_DEOR_1"/>
    <property type="match status" value="1"/>
</dbReference>
<dbReference type="PROSITE" id="PS51000">
    <property type="entry name" value="HTH_DEOR_2"/>
    <property type="match status" value="1"/>
</dbReference>
<evidence type="ECO:0000256" key="2">
    <source>
        <dbReference type="ARBA" id="ARBA00023015"/>
    </source>
</evidence>
<dbReference type="EMBL" id="JACIBX010000013">
    <property type="protein sequence ID" value="MBB3713358.1"/>
    <property type="molecule type" value="Genomic_DNA"/>
</dbReference>
<dbReference type="SUPFAM" id="SSF46785">
    <property type="entry name" value="Winged helix' DNA-binding domain"/>
    <property type="match status" value="1"/>
</dbReference>
<dbReference type="InterPro" id="IPR018356">
    <property type="entry name" value="Tscrpt_reg_HTH_DeoR_CS"/>
</dbReference>
<dbReference type="InterPro" id="IPR050313">
    <property type="entry name" value="Carb_Metab_HTH_regulators"/>
</dbReference>
<dbReference type="PANTHER" id="PTHR30363">
    <property type="entry name" value="HTH-TYPE TRANSCRIPTIONAL REGULATOR SRLR-RELATED"/>
    <property type="match status" value="1"/>
</dbReference>